<accession>A0AA87CDU7</accession>
<gene>
    <name evidence="1" type="ORF">vir335_00017</name>
</gene>
<dbReference type="GO" id="GO:0006508">
    <property type="term" value="P:proteolysis"/>
    <property type="evidence" value="ECO:0007669"/>
    <property type="project" value="UniProtKB-KW"/>
</dbReference>
<dbReference type="RefSeq" id="YP_013605477.1">
    <property type="nucleotide sequence ID" value="NC_134205.1"/>
</dbReference>
<evidence type="ECO:0000313" key="1">
    <source>
        <dbReference type="EMBL" id="DBA35573.1"/>
    </source>
</evidence>
<reference evidence="1 2" key="1">
    <citation type="journal article" date="2023" name="Nat. Microbiol.">
        <title>A compendium of viruses from methanogenic archaea reveals their diversity and adaptations to the gut environment.</title>
        <authorList>
            <person name="Medvedeva S."/>
            <person name="Borrel G."/>
            <person name="Krupovic M."/>
            <person name="Gribaldo S."/>
        </authorList>
    </citation>
    <scope>NUCLEOTIDE SEQUENCE [LARGE SCALE GENOMIC DNA]</scope>
</reference>
<keyword evidence="2" id="KW-1185">Reference proteome</keyword>
<dbReference type="EMBL" id="BK063680">
    <property type="protein sequence ID" value="DBA35573.1"/>
    <property type="molecule type" value="Genomic_DNA"/>
</dbReference>
<protein>
    <submittedName>
        <fullName evidence="1">Prohead protease</fullName>
    </submittedName>
</protein>
<evidence type="ECO:0000313" key="2">
    <source>
        <dbReference type="Proteomes" id="UP001302000"/>
    </source>
</evidence>
<dbReference type="Proteomes" id="UP001302000">
    <property type="component" value="Segment"/>
</dbReference>
<keyword evidence="1" id="KW-0378">Hydrolase</keyword>
<dbReference type="InterPro" id="IPR037205">
    <property type="entry name" value="ChaB_sf"/>
</dbReference>
<dbReference type="GO" id="GO:0008233">
    <property type="term" value="F:peptidase activity"/>
    <property type="evidence" value="ECO:0007669"/>
    <property type="project" value="UniProtKB-KW"/>
</dbReference>
<proteinExistence type="predicted"/>
<name>A0AA87CDU7_9CAUD</name>
<organism evidence="1 2">
    <name type="scientific">Caudoviricetes sp. vir335</name>
    <dbReference type="NCBI Taxonomy" id="3068357"/>
    <lineage>
        <taxon>Viruses</taxon>
        <taxon>Duplodnaviria</taxon>
        <taxon>Heunggongvirae</taxon>
        <taxon>Uroviricota</taxon>
        <taxon>Caudoviricetes</taxon>
    </lineage>
</organism>
<sequence>MYQNVSEIPSQVTASLNSDDARAWMNKYNESLGGLDDPSEQDVLAARRNAWYSVKDSPSSYSFCAKATVEAMDNQREIVDLQSVKSLMDDYIAHAGPMSFDHSNYIVGTVWGWEPIDTEEGPGIAVWGNLFRGDGPVYDGVRKAFARGANKLSIAGDAPRDRTCDSEHGCYIRRKMRQLMEIAITPHPVNKYATLIWKNESALSKSDSDEAGPVLALDLGDVMIHRSEDDCPIMRMRNALRKSGVDAHARMNGVFIPGVSASECDALAKAAGMRMEPVDGGILVPSFDRVLEDEFKKSFSRGEIFADGHLTPAVTRERFDDLWNLGLLTKDENGFRFANTI</sequence>
<dbReference type="GeneID" id="301841444"/>
<dbReference type="SUPFAM" id="SSF140376">
    <property type="entry name" value="ChaB-like"/>
    <property type="match status" value="1"/>
</dbReference>
<keyword evidence="1" id="KW-0645">Protease</keyword>